<evidence type="ECO:0000256" key="1">
    <source>
        <dbReference type="HAMAP-Rule" id="MF_00775"/>
    </source>
</evidence>
<feature type="chain" id="PRO_5016958273" description="UPF0311 protein DFP76_103385" evidence="2">
    <location>
        <begin position="25"/>
        <end position="181"/>
    </location>
</feature>
<protein>
    <recommendedName>
        <fullName evidence="1">UPF0311 protein DFP76_103385</fullName>
    </recommendedName>
</protein>
<dbReference type="PANTHER" id="PTHR37315:SF1">
    <property type="entry name" value="UPF0311 PROTEIN BLR7842"/>
    <property type="match status" value="1"/>
</dbReference>
<dbReference type="PANTHER" id="PTHR37315">
    <property type="entry name" value="UPF0311 PROTEIN BLR7842"/>
    <property type="match status" value="1"/>
</dbReference>
<keyword evidence="2" id="KW-0732">Signal</keyword>
<gene>
    <name evidence="3" type="ORF">DFP76_103385</name>
</gene>
<evidence type="ECO:0000313" key="3">
    <source>
        <dbReference type="EMBL" id="RBO84111.1"/>
    </source>
</evidence>
<dbReference type="AlphaFoldDB" id="A0A366D241"/>
<reference evidence="3 4" key="1">
    <citation type="submission" date="2018-06" db="EMBL/GenBank/DDBJ databases">
        <title>Genomic Encyclopedia of Type Strains, Phase III (KMG-III): the genomes of soil and plant-associated and newly described type strains.</title>
        <authorList>
            <person name="Whitman W."/>
        </authorList>
    </citation>
    <scope>NUCLEOTIDE SEQUENCE [LARGE SCALE GENOMIC DNA]</scope>
    <source>
        <strain evidence="3 4">CECT 7732</strain>
    </source>
</reference>
<name>A0A366D241_9GAMM</name>
<dbReference type="RefSeq" id="WP_113874072.1">
    <property type="nucleotide sequence ID" value="NZ_QNRF01000003.1"/>
</dbReference>
<evidence type="ECO:0000256" key="2">
    <source>
        <dbReference type="SAM" id="SignalP"/>
    </source>
</evidence>
<sequence>MPTSLSHLTFATIVCLLFSSVLHATGQDPNRDERFQTKFVYESRVTIDQNRPIVGNSKYGNRGIVWITGGEFEGPRLNGTVIPGGGDWQLTRPDGSKELDARYALKTDDGYVIYVHNKVLTVPRPTDANPRNRYAKSVLSFEAPIDSPYEWMNQAVFLGTLERAKDYATNPAVIIRVWELL</sequence>
<dbReference type="HAMAP" id="MF_00775">
    <property type="entry name" value="UPF0311"/>
    <property type="match status" value="1"/>
</dbReference>
<feature type="signal peptide" evidence="2">
    <location>
        <begin position="1"/>
        <end position="24"/>
    </location>
</feature>
<dbReference type="OrthoDB" id="5294829at2"/>
<accession>A0A366D241</accession>
<organism evidence="3 4">
    <name type="scientific">Marinomonas aquiplantarum</name>
    <dbReference type="NCBI Taxonomy" id="491951"/>
    <lineage>
        <taxon>Bacteria</taxon>
        <taxon>Pseudomonadati</taxon>
        <taxon>Pseudomonadota</taxon>
        <taxon>Gammaproteobacteria</taxon>
        <taxon>Oceanospirillales</taxon>
        <taxon>Oceanospirillaceae</taxon>
        <taxon>Marinomonas</taxon>
    </lineage>
</organism>
<comment type="similarity">
    <text evidence="1">Belongs to the UPF0311 family.</text>
</comment>
<dbReference type="Pfam" id="PF11578">
    <property type="entry name" value="DUF3237"/>
    <property type="match status" value="1"/>
</dbReference>
<keyword evidence="4" id="KW-1185">Reference proteome</keyword>
<dbReference type="Proteomes" id="UP000252086">
    <property type="component" value="Unassembled WGS sequence"/>
</dbReference>
<dbReference type="Gene3D" id="2.40.160.20">
    <property type="match status" value="1"/>
</dbReference>
<dbReference type="EMBL" id="QNRF01000003">
    <property type="protein sequence ID" value="RBO84111.1"/>
    <property type="molecule type" value="Genomic_DNA"/>
</dbReference>
<comment type="caution">
    <text evidence="3">The sequence shown here is derived from an EMBL/GenBank/DDBJ whole genome shotgun (WGS) entry which is preliminary data.</text>
</comment>
<proteinExistence type="inferred from homology"/>
<dbReference type="InterPro" id="IPR020915">
    <property type="entry name" value="UPF0311"/>
</dbReference>
<evidence type="ECO:0000313" key="4">
    <source>
        <dbReference type="Proteomes" id="UP000252086"/>
    </source>
</evidence>